<dbReference type="PANTHER" id="PTHR30349">
    <property type="entry name" value="PHAGE INTEGRASE-RELATED"/>
    <property type="match status" value="1"/>
</dbReference>
<evidence type="ECO:0000256" key="1">
    <source>
        <dbReference type="ARBA" id="ARBA00008857"/>
    </source>
</evidence>
<dbReference type="CDD" id="cd01189">
    <property type="entry name" value="INT_ICEBs1_C_like"/>
    <property type="match status" value="1"/>
</dbReference>
<dbReference type="RefSeq" id="WP_182503027.1">
    <property type="nucleotide sequence ID" value="NZ_JACJHX010000008.1"/>
</dbReference>
<proteinExistence type="inferred from homology"/>
<dbReference type="SUPFAM" id="SSF56349">
    <property type="entry name" value="DNA breaking-rejoining enzymes"/>
    <property type="match status" value="1"/>
</dbReference>
<dbReference type="PANTHER" id="PTHR30349:SF64">
    <property type="entry name" value="PROPHAGE INTEGRASE INTD-RELATED"/>
    <property type="match status" value="1"/>
</dbReference>
<evidence type="ECO:0000256" key="2">
    <source>
        <dbReference type="ARBA" id="ARBA00022908"/>
    </source>
</evidence>
<dbReference type="InterPro" id="IPR044068">
    <property type="entry name" value="CB"/>
</dbReference>
<dbReference type="InterPro" id="IPR002104">
    <property type="entry name" value="Integrase_catalytic"/>
</dbReference>
<evidence type="ECO:0000259" key="7">
    <source>
        <dbReference type="PROSITE" id="PS51900"/>
    </source>
</evidence>
<dbReference type="Pfam" id="PF14659">
    <property type="entry name" value="Phage_int_SAM_3"/>
    <property type="match status" value="1"/>
</dbReference>
<protein>
    <submittedName>
        <fullName evidence="8">Integrase</fullName>
    </submittedName>
</protein>
<keyword evidence="2" id="KW-0229">DNA integration</keyword>
<accession>A0ABR6CRD3</accession>
<dbReference type="InterPro" id="IPR004107">
    <property type="entry name" value="Integrase_SAM-like_N"/>
</dbReference>
<comment type="caution">
    <text evidence="8">The sequence shown here is derived from an EMBL/GenBank/DDBJ whole genome shotgun (WGS) entry which is preliminary data.</text>
</comment>
<dbReference type="Proteomes" id="UP000626697">
    <property type="component" value="Unassembled WGS sequence"/>
</dbReference>
<evidence type="ECO:0000256" key="5">
    <source>
        <dbReference type="PROSITE-ProRule" id="PRU01248"/>
    </source>
</evidence>
<keyword evidence="4" id="KW-0233">DNA recombination</keyword>
<sequence>MAVSFNEETGNWDFVISAGRNPLTGRRKQVRRRGFATKGEAEEAYLKVKAELKSESFLDKSTMTYEKFMEEYLAERRISLQRSTFETHLTYYENNIKPAIGKLRLQEIQYSHIQTFVNALVGQEYSANTVHLVFRIIYGSLKKAKQRQIIKENPAEGITLPKRGRREMNIWTLDQVNYFLQEAPHIARVTRCLIGFQFGLLAGLRQGEIMGLRWKDIDFDRKIVYVRQTVTQAAEIKPGAKNESSIRSVTIPDRLVEELRKHRKLIEWEKSHCRTTYRDNDLVLPTRDGSPMIPRNFRKEFYNLADKLGLPKIRFHDTRHTHATLLIEQNVNVKLIAERLGHRDIETTLNTYSHVLPNMQRSVSEKLDEILDF</sequence>
<dbReference type="EMBL" id="JACJHX010000008">
    <property type="protein sequence ID" value="MBA9027589.1"/>
    <property type="molecule type" value="Genomic_DNA"/>
</dbReference>
<dbReference type="InterPro" id="IPR050090">
    <property type="entry name" value="Tyrosine_recombinase_XerCD"/>
</dbReference>
<organism evidence="8 9">
    <name type="scientific">Peribacillus huizhouensis</name>
    <dbReference type="NCBI Taxonomy" id="1501239"/>
    <lineage>
        <taxon>Bacteria</taxon>
        <taxon>Bacillati</taxon>
        <taxon>Bacillota</taxon>
        <taxon>Bacilli</taxon>
        <taxon>Bacillales</taxon>
        <taxon>Bacillaceae</taxon>
        <taxon>Peribacillus</taxon>
    </lineage>
</organism>
<evidence type="ECO:0000313" key="9">
    <source>
        <dbReference type="Proteomes" id="UP000626697"/>
    </source>
</evidence>
<keyword evidence="3 5" id="KW-0238">DNA-binding</keyword>
<dbReference type="InterPro" id="IPR010998">
    <property type="entry name" value="Integrase_recombinase_N"/>
</dbReference>
<name>A0ABR6CRD3_9BACI</name>
<dbReference type="PROSITE" id="PS51898">
    <property type="entry name" value="TYR_RECOMBINASE"/>
    <property type="match status" value="1"/>
</dbReference>
<dbReference type="Gene3D" id="1.10.443.10">
    <property type="entry name" value="Intergrase catalytic core"/>
    <property type="match status" value="1"/>
</dbReference>
<gene>
    <name evidence="8" type="ORF">HNP81_002879</name>
</gene>
<evidence type="ECO:0000259" key="6">
    <source>
        <dbReference type="PROSITE" id="PS51898"/>
    </source>
</evidence>
<feature type="domain" description="Tyr recombinase" evidence="6">
    <location>
        <begin position="166"/>
        <end position="365"/>
    </location>
</feature>
<dbReference type="Pfam" id="PF00589">
    <property type="entry name" value="Phage_integrase"/>
    <property type="match status" value="1"/>
</dbReference>
<dbReference type="InterPro" id="IPR013762">
    <property type="entry name" value="Integrase-like_cat_sf"/>
</dbReference>
<evidence type="ECO:0000256" key="3">
    <source>
        <dbReference type="ARBA" id="ARBA00023125"/>
    </source>
</evidence>
<evidence type="ECO:0000313" key="8">
    <source>
        <dbReference type="EMBL" id="MBA9027589.1"/>
    </source>
</evidence>
<dbReference type="PROSITE" id="PS51900">
    <property type="entry name" value="CB"/>
    <property type="match status" value="1"/>
</dbReference>
<dbReference type="Pfam" id="PF14657">
    <property type="entry name" value="Arm-DNA-bind_4"/>
    <property type="match status" value="1"/>
</dbReference>
<evidence type="ECO:0000256" key="4">
    <source>
        <dbReference type="ARBA" id="ARBA00023172"/>
    </source>
</evidence>
<feature type="domain" description="Core-binding (CB)" evidence="7">
    <location>
        <begin position="63"/>
        <end position="145"/>
    </location>
</feature>
<dbReference type="InterPro" id="IPR011010">
    <property type="entry name" value="DNA_brk_join_enz"/>
</dbReference>
<reference evidence="8 9" key="1">
    <citation type="submission" date="2020-08" db="EMBL/GenBank/DDBJ databases">
        <title>Genomic Encyclopedia of Type Strains, Phase IV (KMG-IV): sequencing the most valuable type-strain genomes for metagenomic binning, comparative biology and taxonomic classification.</title>
        <authorList>
            <person name="Goeker M."/>
        </authorList>
    </citation>
    <scope>NUCLEOTIDE SEQUENCE [LARGE SCALE GENOMIC DNA]</scope>
    <source>
        <strain evidence="8 9">DSM 105481</strain>
    </source>
</reference>
<dbReference type="Gene3D" id="1.10.150.130">
    <property type="match status" value="1"/>
</dbReference>
<comment type="similarity">
    <text evidence="1">Belongs to the 'phage' integrase family.</text>
</comment>
<dbReference type="InterPro" id="IPR028259">
    <property type="entry name" value="AP2-like_int_N"/>
</dbReference>
<keyword evidence="9" id="KW-1185">Reference proteome</keyword>